<dbReference type="EMBL" id="JAAOCA010000015">
    <property type="protein sequence ID" value="MBD1599759.1"/>
    <property type="molecule type" value="Genomic_DNA"/>
</dbReference>
<evidence type="ECO:0000313" key="5">
    <source>
        <dbReference type="Proteomes" id="UP000805841"/>
    </source>
</evidence>
<keyword evidence="2" id="KW-1133">Transmembrane helix</keyword>
<proteinExistence type="inferred from homology"/>
<keyword evidence="2" id="KW-0472">Membrane</keyword>
<keyword evidence="5" id="KW-1185">Reference proteome</keyword>
<keyword evidence="2" id="KW-0812">Transmembrane</keyword>
<gene>
    <name evidence="4" type="ORF">HAQ05_13725</name>
</gene>
<evidence type="ECO:0000313" key="4">
    <source>
        <dbReference type="EMBL" id="MBD1599759.1"/>
    </source>
</evidence>
<dbReference type="Pfam" id="PF05532">
    <property type="entry name" value="CsbD"/>
    <property type="match status" value="1"/>
</dbReference>
<dbReference type="Gene3D" id="1.10.1470.10">
    <property type="entry name" value="YjbJ"/>
    <property type="match status" value="1"/>
</dbReference>
<dbReference type="SUPFAM" id="SSF69047">
    <property type="entry name" value="Hypothetical protein YjbJ"/>
    <property type="match status" value="1"/>
</dbReference>
<evidence type="ECO:0000256" key="2">
    <source>
        <dbReference type="SAM" id="Phobius"/>
    </source>
</evidence>
<dbReference type="InterPro" id="IPR008462">
    <property type="entry name" value="CsbD"/>
</dbReference>
<sequence length="85" mass="9435">MKPEQVKGALEQAAGKVQGVLGELTGDKLTQFEGKARQSAGELQERYGDLLDEWATVLQRRPRTTLFAVAGITLAVVWLLKRRQI</sequence>
<feature type="domain" description="CsbD-like" evidence="3">
    <location>
        <begin position="4"/>
        <end position="53"/>
    </location>
</feature>
<protein>
    <submittedName>
        <fullName evidence="4">CsbD family protein</fullName>
    </submittedName>
</protein>
<name>A0ABR7Z2X2_9PSED</name>
<dbReference type="Proteomes" id="UP000805841">
    <property type="component" value="Unassembled WGS sequence"/>
</dbReference>
<accession>A0ABR7Z2X2</accession>
<feature type="transmembrane region" description="Helical" evidence="2">
    <location>
        <begin position="64"/>
        <end position="80"/>
    </location>
</feature>
<dbReference type="InterPro" id="IPR036629">
    <property type="entry name" value="YjbJ_sf"/>
</dbReference>
<dbReference type="RefSeq" id="WP_190421464.1">
    <property type="nucleotide sequence ID" value="NZ_JAAOCA010000015.1"/>
</dbReference>
<comment type="similarity">
    <text evidence="1">Belongs to the UPF0337 (CsbD) family.</text>
</comment>
<organism evidence="4 5">
    <name type="scientific">Pseudomonas typographi</name>
    <dbReference type="NCBI Taxonomy" id="2715964"/>
    <lineage>
        <taxon>Bacteria</taxon>
        <taxon>Pseudomonadati</taxon>
        <taxon>Pseudomonadota</taxon>
        <taxon>Gammaproteobacteria</taxon>
        <taxon>Pseudomonadales</taxon>
        <taxon>Pseudomonadaceae</taxon>
        <taxon>Pseudomonas</taxon>
    </lineage>
</organism>
<evidence type="ECO:0000259" key="3">
    <source>
        <dbReference type="Pfam" id="PF05532"/>
    </source>
</evidence>
<evidence type="ECO:0000256" key="1">
    <source>
        <dbReference type="ARBA" id="ARBA00009129"/>
    </source>
</evidence>
<reference evidence="4 5" key="1">
    <citation type="journal article" date="2020" name="Insects">
        <title>Bacteria Belonging to Pseudomonas typographi sp. nov. from the Bark Beetle Ips typographus Have Genomic Potential to Aid in the Host Ecology.</title>
        <authorList>
            <person name="Peral-Aranega E."/>
            <person name="Saati-Santamaria Z."/>
            <person name="Kolarik M."/>
            <person name="Rivas R."/>
            <person name="Garcia-Fraile P."/>
        </authorList>
    </citation>
    <scope>NUCLEOTIDE SEQUENCE [LARGE SCALE GENOMIC DNA]</scope>
    <source>
        <strain evidence="4 5">CA3A</strain>
    </source>
</reference>
<comment type="caution">
    <text evidence="4">The sequence shown here is derived from an EMBL/GenBank/DDBJ whole genome shotgun (WGS) entry which is preliminary data.</text>
</comment>